<feature type="compositionally biased region" description="Polar residues" evidence="1">
    <location>
        <begin position="7"/>
        <end position="16"/>
    </location>
</feature>
<proteinExistence type="predicted"/>
<sequence>MNDKKNTLQQFRLSEAQSKKSKDNSKRNNNNSWEDTMLNNFQMEEDFKRGSLKFKRKNKHKAKQYNREILQEEKREKISSFNMDDSTLWDLWNDDI</sequence>
<accession>A0A8H3QCE4</accession>
<name>A0A8H3QCE4_9GLOM</name>
<evidence type="ECO:0000256" key="1">
    <source>
        <dbReference type="SAM" id="MobiDB-lite"/>
    </source>
</evidence>
<evidence type="ECO:0000313" key="2">
    <source>
        <dbReference type="EMBL" id="GES73807.1"/>
    </source>
</evidence>
<gene>
    <name evidence="2" type="ORF">RCL2_000132200</name>
</gene>
<organism evidence="2 3">
    <name type="scientific">Rhizophagus clarus</name>
    <dbReference type="NCBI Taxonomy" id="94130"/>
    <lineage>
        <taxon>Eukaryota</taxon>
        <taxon>Fungi</taxon>
        <taxon>Fungi incertae sedis</taxon>
        <taxon>Mucoromycota</taxon>
        <taxon>Glomeromycotina</taxon>
        <taxon>Glomeromycetes</taxon>
        <taxon>Glomerales</taxon>
        <taxon>Glomeraceae</taxon>
        <taxon>Rhizophagus</taxon>
    </lineage>
</organism>
<feature type="region of interest" description="Disordered" evidence="1">
    <location>
        <begin position="1"/>
        <end position="37"/>
    </location>
</feature>
<dbReference type="Proteomes" id="UP000615446">
    <property type="component" value="Unassembled WGS sequence"/>
</dbReference>
<protein>
    <submittedName>
        <fullName evidence="2">Uncharacterized protein</fullName>
    </submittedName>
</protein>
<dbReference type="EMBL" id="BLAL01000011">
    <property type="protein sequence ID" value="GES73807.1"/>
    <property type="molecule type" value="Genomic_DNA"/>
</dbReference>
<evidence type="ECO:0000313" key="3">
    <source>
        <dbReference type="Proteomes" id="UP000615446"/>
    </source>
</evidence>
<reference evidence="2" key="1">
    <citation type="submission" date="2019-10" db="EMBL/GenBank/DDBJ databases">
        <title>Conservation and host-specific expression of non-tandemly repeated heterogenous ribosome RNA gene in arbuscular mycorrhizal fungi.</title>
        <authorList>
            <person name="Maeda T."/>
            <person name="Kobayashi Y."/>
            <person name="Nakagawa T."/>
            <person name="Ezawa T."/>
            <person name="Yamaguchi K."/>
            <person name="Bino T."/>
            <person name="Nishimoto Y."/>
            <person name="Shigenobu S."/>
            <person name="Kawaguchi M."/>
        </authorList>
    </citation>
    <scope>NUCLEOTIDE SEQUENCE</scope>
    <source>
        <strain evidence="2">HR1</strain>
    </source>
</reference>
<comment type="caution">
    <text evidence="2">The sequence shown here is derived from an EMBL/GenBank/DDBJ whole genome shotgun (WGS) entry which is preliminary data.</text>
</comment>
<dbReference type="OrthoDB" id="2331125at2759"/>
<dbReference type="AlphaFoldDB" id="A0A8H3QCE4"/>
<feature type="compositionally biased region" description="Basic and acidic residues" evidence="1">
    <location>
        <begin position="17"/>
        <end position="26"/>
    </location>
</feature>